<gene>
    <name evidence="1" type="ORF">SAMN05421636_10120</name>
</gene>
<name>A0A1G6VPD0_9FLAO</name>
<dbReference type="RefSeq" id="WP_091864533.1">
    <property type="nucleotide sequence ID" value="NZ_FNAO01000001.1"/>
</dbReference>
<dbReference type="EMBL" id="FNAO01000001">
    <property type="protein sequence ID" value="SDD55510.1"/>
    <property type="molecule type" value="Genomic_DNA"/>
</dbReference>
<evidence type="ECO:0000313" key="2">
    <source>
        <dbReference type="Proteomes" id="UP000199109"/>
    </source>
</evidence>
<evidence type="ECO:0008006" key="3">
    <source>
        <dbReference type="Google" id="ProtNLM"/>
    </source>
</evidence>
<evidence type="ECO:0000313" key="1">
    <source>
        <dbReference type="EMBL" id="SDD55510.1"/>
    </source>
</evidence>
<accession>A0A1G6VPD0</accession>
<dbReference type="AlphaFoldDB" id="A0A1G6VPD0"/>
<dbReference type="OrthoDB" id="6402279at2"/>
<dbReference type="Proteomes" id="UP000199109">
    <property type="component" value="Unassembled WGS sequence"/>
</dbReference>
<organism evidence="1 2">
    <name type="scientific">Pricia antarctica</name>
    <dbReference type="NCBI Taxonomy" id="641691"/>
    <lineage>
        <taxon>Bacteria</taxon>
        <taxon>Pseudomonadati</taxon>
        <taxon>Bacteroidota</taxon>
        <taxon>Flavobacteriia</taxon>
        <taxon>Flavobacteriales</taxon>
        <taxon>Flavobacteriaceae</taxon>
        <taxon>Pricia</taxon>
    </lineage>
</organism>
<sequence>MDKFSRNDMGIESNFKVLRKITRKNSKVVTDHINSVYISRNPTSKIDNQVLCMFCGTDQNLTKEHVVPKWLIDASTKKKFTTNINGLSQTYNKTTIPTCANCNNNILGSVEAYIKTLISGLDLNQSYPDDEYLMNIIRWLEIIDYKFQVLNAKRRFLSSKDSGFIPYLSDFPLSVLRQEIDYSPYKVISEIRKSAKRITVMKKSNKLNSLLLIKTTNKDFHFFHSMGNFIFLELHKYSIAIFYFFKKEFLTHSDAQTEAQRIVEESY</sequence>
<keyword evidence="2" id="KW-1185">Reference proteome</keyword>
<protein>
    <recommendedName>
        <fullName evidence="3">HNH endonuclease</fullName>
    </recommendedName>
</protein>
<reference evidence="1 2" key="1">
    <citation type="submission" date="2016-10" db="EMBL/GenBank/DDBJ databases">
        <authorList>
            <person name="de Groot N.N."/>
        </authorList>
    </citation>
    <scope>NUCLEOTIDE SEQUENCE [LARGE SCALE GENOMIC DNA]</scope>
    <source>
        <strain evidence="1 2">DSM 23421</strain>
    </source>
</reference>
<proteinExistence type="predicted"/>